<dbReference type="GO" id="GO:0005524">
    <property type="term" value="F:ATP binding"/>
    <property type="evidence" value="ECO:0007669"/>
    <property type="project" value="UniProtKB-KW"/>
</dbReference>
<proteinExistence type="inferred from homology"/>
<evidence type="ECO:0000256" key="1">
    <source>
        <dbReference type="ARBA" id="ARBA00000312"/>
    </source>
</evidence>
<dbReference type="Proteomes" id="UP000006034">
    <property type="component" value="Unassembled WGS sequence"/>
</dbReference>
<gene>
    <name evidence="21" type="ORF">HMPREF0179_01155</name>
</gene>
<evidence type="ECO:0000256" key="17">
    <source>
        <dbReference type="ARBA" id="ARBA00030571"/>
    </source>
</evidence>
<dbReference type="InterPro" id="IPR003203">
    <property type="entry name" value="CobU/CobP"/>
</dbReference>
<evidence type="ECO:0000256" key="3">
    <source>
        <dbReference type="ARBA" id="ARBA00001522"/>
    </source>
</evidence>
<dbReference type="EC" id="2.7.7.62" evidence="9"/>
<comment type="similarity">
    <text evidence="7">Belongs to the CobU/CobP family.</text>
</comment>
<dbReference type="GO" id="GO:0005525">
    <property type="term" value="F:GTP binding"/>
    <property type="evidence" value="ECO:0007669"/>
    <property type="project" value="UniProtKB-KW"/>
</dbReference>
<evidence type="ECO:0000256" key="5">
    <source>
        <dbReference type="ARBA" id="ARBA00004692"/>
    </source>
</evidence>
<dbReference type="GO" id="GO:0008820">
    <property type="term" value="F:cobinamide phosphate guanylyltransferase activity"/>
    <property type="evidence" value="ECO:0007669"/>
    <property type="project" value="UniProtKB-EC"/>
</dbReference>
<evidence type="ECO:0000256" key="15">
    <source>
        <dbReference type="ARBA" id="ARBA00023134"/>
    </source>
</evidence>
<feature type="binding site" evidence="19">
    <location>
        <begin position="12"/>
        <end position="19"/>
    </location>
    <ligand>
        <name>GTP</name>
        <dbReference type="ChEBI" id="CHEBI:37565"/>
    </ligand>
</feature>
<dbReference type="GO" id="GO:0043752">
    <property type="term" value="F:adenosylcobinamide kinase activity"/>
    <property type="evidence" value="ECO:0007669"/>
    <property type="project" value="UniProtKB-EC"/>
</dbReference>
<dbReference type="InterPro" id="IPR027417">
    <property type="entry name" value="P-loop_NTPase"/>
</dbReference>
<evidence type="ECO:0000256" key="9">
    <source>
        <dbReference type="ARBA" id="ARBA00012523"/>
    </source>
</evidence>
<accession>E5Y4P3</accession>
<keyword evidence="15 19" id="KW-0342">GTP-binding</keyword>
<comment type="function">
    <text evidence="4">Catalyzes ATP-dependent phosphorylation of adenosylcobinamide and addition of GMP to adenosylcobinamide phosphate.</text>
</comment>
<keyword evidence="22" id="KW-1185">Reference proteome</keyword>
<evidence type="ECO:0000256" key="8">
    <source>
        <dbReference type="ARBA" id="ARBA00012016"/>
    </source>
</evidence>
<evidence type="ECO:0000256" key="12">
    <source>
        <dbReference type="ARBA" id="ARBA00022741"/>
    </source>
</evidence>
<evidence type="ECO:0000256" key="4">
    <source>
        <dbReference type="ARBA" id="ARBA00003889"/>
    </source>
</evidence>
<comment type="caution">
    <text evidence="21">The sequence shown here is derived from an EMBL/GenBank/DDBJ whole genome shotgun (WGS) entry which is preliminary data.</text>
</comment>
<keyword evidence="10" id="KW-0169">Cobalamin biosynthesis</keyword>
<keyword evidence="12 19" id="KW-0547">Nucleotide-binding</keyword>
<dbReference type="SUPFAM" id="SSF52540">
    <property type="entry name" value="P-loop containing nucleoside triphosphate hydrolases"/>
    <property type="match status" value="2"/>
</dbReference>
<feature type="binding site" evidence="19">
    <location>
        <begin position="37"/>
        <end position="39"/>
    </location>
    <ligand>
        <name>GTP</name>
        <dbReference type="ChEBI" id="CHEBI:37565"/>
    </ligand>
</feature>
<comment type="catalytic activity">
    <reaction evidence="3">
        <text>adenosylcob(III)inamide + GTP = adenosylcob(III)inamide phosphate + GDP + H(+)</text>
        <dbReference type="Rhea" id="RHEA:15765"/>
        <dbReference type="ChEBI" id="CHEBI:2480"/>
        <dbReference type="ChEBI" id="CHEBI:15378"/>
        <dbReference type="ChEBI" id="CHEBI:37565"/>
        <dbReference type="ChEBI" id="CHEBI:58189"/>
        <dbReference type="ChEBI" id="CHEBI:58502"/>
        <dbReference type="EC" id="2.7.1.156"/>
    </reaction>
</comment>
<feature type="active site" description="GMP-histidine intermediate" evidence="18">
    <location>
        <position position="55"/>
    </location>
</feature>
<dbReference type="EC" id="2.7.1.156" evidence="8"/>
<dbReference type="UniPathway" id="UPA00148">
    <property type="reaction ID" value="UER00236"/>
</dbReference>
<organism evidence="21 22">
    <name type="scientific">Bilophila wadsworthia (strain 3_1_6)</name>
    <dbReference type="NCBI Taxonomy" id="563192"/>
    <lineage>
        <taxon>Bacteria</taxon>
        <taxon>Pseudomonadati</taxon>
        <taxon>Thermodesulfobacteriota</taxon>
        <taxon>Desulfovibrionia</taxon>
        <taxon>Desulfovibrionales</taxon>
        <taxon>Desulfovibrionaceae</taxon>
        <taxon>Bilophila</taxon>
    </lineage>
</organism>
<dbReference type="PIRSF" id="PIRSF006135">
    <property type="entry name" value="CobU"/>
    <property type="match status" value="1"/>
</dbReference>
<evidence type="ECO:0000256" key="14">
    <source>
        <dbReference type="ARBA" id="ARBA00022840"/>
    </source>
</evidence>
<reference evidence="21 22" key="1">
    <citation type="submission" date="2010-10" db="EMBL/GenBank/DDBJ databases">
        <authorList>
            <consortium name="The Broad Institute Genome Sequencing Platform"/>
            <person name="Ward D."/>
            <person name="Earl A."/>
            <person name="Feldgarden M."/>
            <person name="Young S.K."/>
            <person name="Gargeya S."/>
            <person name="Zeng Q."/>
            <person name="Alvarado L."/>
            <person name="Berlin A."/>
            <person name="Bochicchio J."/>
            <person name="Chapman S.B."/>
            <person name="Chen Z."/>
            <person name="Freedman E."/>
            <person name="Gellesch M."/>
            <person name="Goldberg J."/>
            <person name="Griggs A."/>
            <person name="Gujja S."/>
            <person name="Heilman E."/>
            <person name="Heiman D."/>
            <person name="Howarth C."/>
            <person name="Mehta T."/>
            <person name="Neiman D."/>
            <person name="Pearson M."/>
            <person name="Roberts A."/>
            <person name="Saif S."/>
            <person name="Shea T."/>
            <person name="Shenoy N."/>
            <person name="Sisk P."/>
            <person name="Stolte C."/>
            <person name="Sykes S."/>
            <person name="White J."/>
            <person name="Yandava C."/>
            <person name="Allen-Vercoe E."/>
            <person name="Sibley C."/>
            <person name="Ambrose C.E."/>
            <person name="Strauss J."/>
            <person name="Daigneault M."/>
            <person name="Haas B."/>
            <person name="Nusbaum C."/>
            <person name="Birren B."/>
        </authorList>
    </citation>
    <scope>NUCLEOTIDE SEQUENCE [LARGE SCALE GENOMIC DNA]</scope>
    <source>
        <strain evidence="21 22">3_1_6</strain>
    </source>
</reference>
<dbReference type="GO" id="GO:0009236">
    <property type="term" value="P:cobalamin biosynthetic process"/>
    <property type="evidence" value="ECO:0007669"/>
    <property type="project" value="UniProtKB-UniPathway"/>
</dbReference>
<evidence type="ECO:0000256" key="6">
    <source>
        <dbReference type="ARBA" id="ARBA00005159"/>
    </source>
</evidence>
<sequence length="217" mass="23527">MMEKTELTLYLGGTRSGKSARAEAQALRTGGPVLYVATAEARPDDPSMHERIRRHRDRRPPHWSTLECPLHLAKRISLMFPAFFLEAAASVSPEQPPESGVGSSPKDAGEAAQERPTILIDCVTLWVSNILFALPEPEDLTAFETAVRTEVNALLALMERSNCRWILVSGETGLGGIASDRISRNYCDGLGLANQLIAASARKVFLVVAGCSLVLAE</sequence>
<comment type="pathway">
    <text evidence="5">Cofactor biosynthesis; adenosylcobalamin biosynthesis; adenosylcobalamin from cob(II)yrinate a,c-diamide: step 6/7.</text>
</comment>
<evidence type="ECO:0000313" key="21">
    <source>
        <dbReference type="EMBL" id="EFV45049.1"/>
    </source>
</evidence>
<evidence type="ECO:0000313" key="22">
    <source>
        <dbReference type="Proteomes" id="UP000006034"/>
    </source>
</evidence>
<comment type="catalytic activity">
    <reaction evidence="1">
        <text>adenosylcob(III)inamide + ATP = adenosylcob(III)inamide phosphate + ADP + H(+)</text>
        <dbReference type="Rhea" id="RHEA:15769"/>
        <dbReference type="ChEBI" id="CHEBI:2480"/>
        <dbReference type="ChEBI" id="CHEBI:15378"/>
        <dbReference type="ChEBI" id="CHEBI:30616"/>
        <dbReference type="ChEBI" id="CHEBI:58502"/>
        <dbReference type="ChEBI" id="CHEBI:456216"/>
        <dbReference type="EC" id="2.7.1.156"/>
    </reaction>
</comment>
<evidence type="ECO:0000256" key="10">
    <source>
        <dbReference type="ARBA" id="ARBA00022573"/>
    </source>
</evidence>
<comment type="pathway">
    <text evidence="6">Cofactor biosynthesis; adenosylcobalamin biosynthesis; adenosylcobalamin from cob(II)yrinate a,c-diamide: step 5/7.</text>
</comment>
<evidence type="ECO:0000256" key="16">
    <source>
        <dbReference type="ARBA" id="ARBA00029570"/>
    </source>
</evidence>
<evidence type="ECO:0000256" key="18">
    <source>
        <dbReference type="PIRSR" id="PIRSR006135-1"/>
    </source>
</evidence>
<keyword evidence="13" id="KW-0418">Kinase</keyword>
<dbReference type="Pfam" id="PF02283">
    <property type="entry name" value="CobU"/>
    <property type="match status" value="2"/>
</dbReference>
<dbReference type="eggNOG" id="COG2087">
    <property type="taxonomic scope" value="Bacteria"/>
</dbReference>
<protein>
    <recommendedName>
        <fullName evidence="16">Adenosylcobinamide kinase</fullName>
        <ecNumber evidence="8">2.7.1.156</ecNumber>
        <ecNumber evidence="9">2.7.7.62</ecNumber>
    </recommendedName>
    <alternativeName>
        <fullName evidence="17">Adenosylcobinamide-phosphate guanylyltransferase</fullName>
    </alternativeName>
</protein>
<reference evidence="21 22" key="2">
    <citation type="submission" date="2013-04" db="EMBL/GenBank/DDBJ databases">
        <title>The Genome Sequence of Bilophila wadsworthia 3_1_6.</title>
        <authorList>
            <consortium name="The Broad Institute Genomics Platform"/>
            <person name="Earl A."/>
            <person name="Ward D."/>
            <person name="Feldgarden M."/>
            <person name="Gevers D."/>
            <person name="Sibley C."/>
            <person name="Strauss J."/>
            <person name="Allen-Vercoe E."/>
            <person name="Walker B."/>
            <person name="Young S."/>
            <person name="Zeng Q."/>
            <person name="Gargeya S."/>
            <person name="Fitzgerald M."/>
            <person name="Haas B."/>
            <person name="Abouelleil A."/>
            <person name="Allen A.W."/>
            <person name="Alvarado L."/>
            <person name="Arachchi H.M."/>
            <person name="Berlin A.M."/>
            <person name="Chapman S.B."/>
            <person name="Gainer-Dewar J."/>
            <person name="Goldberg J."/>
            <person name="Griggs A."/>
            <person name="Gujja S."/>
            <person name="Hansen M."/>
            <person name="Howarth C."/>
            <person name="Imamovic A."/>
            <person name="Ireland A."/>
            <person name="Larimer J."/>
            <person name="McCowan C."/>
            <person name="Murphy C."/>
            <person name="Pearson M."/>
            <person name="Poon T.W."/>
            <person name="Priest M."/>
            <person name="Roberts A."/>
            <person name="Saif S."/>
            <person name="Shea T."/>
            <person name="Sisk P."/>
            <person name="Sykes S."/>
            <person name="Wortman J."/>
            <person name="Nusbaum C."/>
            <person name="Birren B."/>
        </authorList>
    </citation>
    <scope>NUCLEOTIDE SEQUENCE [LARGE SCALE GENOMIC DNA]</scope>
    <source>
        <strain evidence="21 22">3_1_6</strain>
    </source>
</reference>
<dbReference type="EMBL" id="ADCP02000001">
    <property type="protein sequence ID" value="EFV45049.1"/>
    <property type="molecule type" value="Genomic_DNA"/>
</dbReference>
<dbReference type="STRING" id="563192.HMPREF0179_01155"/>
<keyword evidence="14" id="KW-0067">ATP-binding</keyword>
<keyword evidence="11" id="KW-0808">Transferase</keyword>
<evidence type="ECO:0000256" key="20">
    <source>
        <dbReference type="SAM" id="MobiDB-lite"/>
    </source>
</evidence>
<evidence type="ECO:0000256" key="19">
    <source>
        <dbReference type="PIRSR" id="PIRSR006135-2"/>
    </source>
</evidence>
<evidence type="ECO:0000256" key="11">
    <source>
        <dbReference type="ARBA" id="ARBA00022679"/>
    </source>
</evidence>
<comment type="catalytic activity">
    <reaction evidence="2">
        <text>adenosylcob(III)inamide phosphate + GTP + H(+) = adenosylcob(III)inamide-GDP + diphosphate</text>
        <dbReference type="Rhea" id="RHEA:22712"/>
        <dbReference type="ChEBI" id="CHEBI:15378"/>
        <dbReference type="ChEBI" id="CHEBI:33019"/>
        <dbReference type="ChEBI" id="CHEBI:37565"/>
        <dbReference type="ChEBI" id="CHEBI:58502"/>
        <dbReference type="ChEBI" id="CHEBI:60487"/>
        <dbReference type="EC" id="2.7.7.62"/>
    </reaction>
</comment>
<dbReference type="PANTHER" id="PTHR34848">
    <property type="match status" value="1"/>
</dbReference>
<dbReference type="PANTHER" id="PTHR34848:SF1">
    <property type="entry name" value="BIFUNCTIONAL ADENOSYLCOBALAMIN BIOSYNTHESIS PROTEIN COBU"/>
    <property type="match status" value="1"/>
</dbReference>
<name>E5Y4P3_BILW3</name>
<evidence type="ECO:0000256" key="13">
    <source>
        <dbReference type="ARBA" id="ARBA00022777"/>
    </source>
</evidence>
<evidence type="ECO:0000256" key="7">
    <source>
        <dbReference type="ARBA" id="ARBA00007490"/>
    </source>
</evidence>
<feature type="binding site" evidence="19">
    <location>
        <position position="67"/>
    </location>
    <ligand>
        <name>GTP</name>
        <dbReference type="ChEBI" id="CHEBI:37565"/>
    </ligand>
</feature>
<dbReference type="Gene3D" id="3.40.50.300">
    <property type="entry name" value="P-loop containing nucleotide triphosphate hydrolases"/>
    <property type="match status" value="1"/>
</dbReference>
<feature type="binding site" evidence="19">
    <location>
        <position position="121"/>
    </location>
    <ligand>
        <name>GTP</name>
        <dbReference type="ChEBI" id="CHEBI:37565"/>
    </ligand>
</feature>
<dbReference type="AlphaFoldDB" id="E5Y4P3"/>
<dbReference type="HOGENOM" id="CLU_094161_0_1_7"/>
<evidence type="ECO:0000256" key="2">
    <source>
        <dbReference type="ARBA" id="ARBA00000711"/>
    </source>
</evidence>
<feature type="region of interest" description="Disordered" evidence="20">
    <location>
        <begin position="91"/>
        <end position="110"/>
    </location>
</feature>
<feature type="binding site" evidence="19">
    <location>
        <begin position="56"/>
        <end position="59"/>
    </location>
    <ligand>
        <name>GTP</name>
        <dbReference type="ChEBI" id="CHEBI:37565"/>
    </ligand>
</feature>